<feature type="region of interest" description="Disordered" evidence="1">
    <location>
        <begin position="237"/>
        <end position="278"/>
    </location>
</feature>
<dbReference type="Gene3D" id="3.30.710.10">
    <property type="entry name" value="Potassium Channel Kv1.1, Chain A"/>
    <property type="match status" value="1"/>
</dbReference>
<dbReference type="InterPro" id="IPR011333">
    <property type="entry name" value="SKP1/BTB/POZ_sf"/>
</dbReference>
<dbReference type="SUPFAM" id="SSF54695">
    <property type="entry name" value="POZ domain"/>
    <property type="match status" value="1"/>
</dbReference>
<dbReference type="AlphaFoldDB" id="A0A3M7BDA5"/>
<evidence type="ECO:0008006" key="6">
    <source>
        <dbReference type="Google" id="ProtNLM"/>
    </source>
</evidence>
<comment type="caution">
    <text evidence="3">The sequence shown here is derived from an EMBL/GenBank/DDBJ whole genome shotgun (WGS) entry which is preliminary data.</text>
</comment>
<protein>
    <recommendedName>
        <fullName evidence="6">BTB domain-containing protein</fullName>
    </recommendedName>
</protein>
<accession>A0A3M7BDA5</accession>
<evidence type="ECO:0000256" key="1">
    <source>
        <dbReference type="SAM" id="MobiDB-lite"/>
    </source>
</evidence>
<feature type="compositionally biased region" description="Polar residues" evidence="1">
    <location>
        <begin position="269"/>
        <end position="278"/>
    </location>
</feature>
<evidence type="ECO:0000313" key="3">
    <source>
        <dbReference type="EMBL" id="RMY37638.1"/>
    </source>
</evidence>
<dbReference type="Proteomes" id="UP000276864">
    <property type="component" value="Unassembled WGS sequence"/>
</dbReference>
<sequence>MNITRHLSSWYKDIKLVVIKLTEDETTYVLPKRMVCDMSEYFAKVLEEDSEETQLRTLKLSDCSAETFDVVLGFHVYYGLPHDIKSEHQAQLLLVNLWFFGDTYLLPHLKIEAFKVTSEILDHQPPCPGVLAEVLASGSKGLRLKSLFIVRAISCIIQGGYNEAERAELAEIEGFFKIMADVLAAAKSSQVIANALARAQNSYSRSLTNVTASVQTGIGSTLPTTATTVHPSYMPTSTPFQAGPPAFDPPATATARRRARRQANKASRQHLSMTQSTS</sequence>
<name>A0A3M7BDA5_HORWE</name>
<gene>
    <name evidence="3" type="ORF">D0866_03138</name>
    <name evidence="2" type="ORF">D0867_07014</name>
</gene>
<dbReference type="EMBL" id="QWIM01000222">
    <property type="protein sequence ID" value="RMY37638.1"/>
    <property type="molecule type" value="Genomic_DNA"/>
</dbReference>
<evidence type="ECO:0000313" key="2">
    <source>
        <dbReference type="EMBL" id="RMY14856.1"/>
    </source>
</evidence>
<feature type="compositionally biased region" description="Low complexity" evidence="1">
    <location>
        <begin position="243"/>
        <end position="254"/>
    </location>
</feature>
<proteinExistence type="predicted"/>
<dbReference type="VEuPathDB" id="FungiDB:BTJ68_08771"/>
<dbReference type="OrthoDB" id="194443at2759"/>
<evidence type="ECO:0000313" key="5">
    <source>
        <dbReference type="Proteomes" id="UP000276864"/>
    </source>
</evidence>
<dbReference type="EMBL" id="QWIL01000711">
    <property type="protein sequence ID" value="RMY14856.1"/>
    <property type="molecule type" value="Genomic_DNA"/>
</dbReference>
<evidence type="ECO:0000313" key="4">
    <source>
        <dbReference type="Proteomes" id="UP000271337"/>
    </source>
</evidence>
<organism evidence="3 5">
    <name type="scientific">Hortaea werneckii</name>
    <name type="common">Black yeast</name>
    <name type="synonym">Cladosporium werneckii</name>
    <dbReference type="NCBI Taxonomy" id="91943"/>
    <lineage>
        <taxon>Eukaryota</taxon>
        <taxon>Fungi</taxon>
        <taxon>Dikarya</taxon>
        <taxon>Ascomycota</taxon>
        <taxon>Pezizomycotina</taxon>
        <taxon>Dothideomycetes</taxon>
        <taxon>Dothideomycetidae</taxon>
        <taxon>Mycosphaerellales</taxon>
        <taxon>Teratosphaeriaceae</taxon>
        <taxon>Hortaea</taxon>
    </lineage>
</organism>
<dbReference type="Proteomes" id="UP000271337">
    <property type="component" value="Unassembled WGS sequence"/>
</dbReference>
<reference evidence="4 5" key="1">
    <citation type="journal article" date="2018" name="BMC Genomics">
        <title>Genomic evidence for intraspecific hybridization in a clonal and extremely halotolerant yeast.</title>
        <authorList>
            <person name="Gostincar C."/>
            <person name="Stajich J.E."/>
            <person name="Zupancic J."/>
            <person name="Zalar P."/>
            <person name="Gunde-Cimerman N."/>
        </authorList>
    </citation>
    <scope>NUCLEOTIDE SEQUENCE [LARGE SCALE GENOMIC DNA]</scope>
    <source>
        <strain evidence="3 5">EXF-6651</strain>
        <strain evidence="2 4">EXF-6669</strain>
    </source>
</reference>